<evidence type="ECO:0000313" key="1">
    <source>
        <dbReference type="EMBL" id="GBN86384.1"/>
    </source>
</evidence>
<reference evidence="1 2" key="1">
    <citation type="journal article" date="2019" name="Sci. Rep.">
        <title>Orb-weaving spider Araneus ventricosus genome elucidates the spidroin gene catalogue.</title>
        <authorList>
            <person name="Kono N."/>
            <person name="Nakamura H."/>
            <person name="Ohtoshi R."/>
            <person name="Moran D.A.P."/>
            <person name="Shinohara A."/>
            <person name="Yoshida Y."/>
            <person name="Fujiwara M."/>
            <person name="Mori M."/>
            <person name="Tomita M."/>
            <person name="Arakawa K."/>
        </authorList>
    </citation>
    <scope>NUCLEOTIDE SEQUENCE [LARGE SCALE GENOMIC DNA]</scope>
</reference>
<dbReference type="AlphaFoldDB" id="A0A4Y2SDS6"/>
<proteinExistence type="predicted"/>
<keyword evidence="2" id="KW-1185">Reference proteome</keyword>
<protein>
    <submittedName>
        <fullName evidence="1">Uncharacterized protein</fullName>
    </submittedName>
</protein>
<gene>
    <name evidence="1" type="ORF">AVEN_163263_1</name>
</gene>
<comment type="caution">
    <text evidence="1">The sequence shown here is derived from an EMBL/GenBank/DDBJ whole genome shotgun (WGS) entry which is preliminary data.</text>
</comment>
<accession>A0A4Y2SDS6</accession>
<dbReference type="EMBL" id="BGPR01021262">
    <property type="protein sequence ID" value="GBN86384.1"/>
    <property type="molecule type" value="Genomic_DNA"/>
</dbReference>
<organism evidence="1 2">
    <name type="scientific">Araneus ventricosus</name>
    <name type="common">Orbweaver spider</name>
    <name type="synonym">Epeira ventricosa</name>
    <dbReference type="NCBI Taxonomy" id="182803"/>
    <lineage>
        <taxon>Eukaryota</taxon>
        <taxon>Metazoa</taxon>
        <taxon>Ecdysozoa</taxon>
        <taxon>Arthropoda</taxon>
        <taxon>Chelicerata</taxon>
        <taxon>Arachnida</taxon>
        <taxon>Araneae</taxon>
        <taxon>Araneomorphae</taxon>
        <taxon>Entelegynae</taxon>
        <taxon>Araneoidea</taxon>
        <taxon>Araneidae</taxon>
        <taxon>Araneus</taxon>
    </lineage>
</organism>
<name>A0A4Y2SDS6_ARAVE</name>
<evidence type="ECO:0000313" key="2">
    <source>
        <dbReference type="Proteomes" id="UP000499080"/>
    </source>
</evidence>
<sequence length="119" mass="13637">MLCGGKTSPASNQADTMELLPADTTDLHHHPHTATNHAKLQPLVVFKRRVLGRKTIFKAHHFDFGHNLISQRRICGCWREICGSRTRWLLYLIICLLNFLKKLCSYEKVIKFGIVHGCI</sequence>
<dbReference type="Proteomes" id="UP000499080">
    <property type="component" value="Unassembled WGS sequence"/>
</dbReference>